<evidence type="ECO:0000256" key="1">
    <source>
        <dbReference type="ARBA" id="ARBA00004251"/>
    </source>
</evidence>
<dbReference type="Pfam" id="PF00028">
    <property type="entry name" value="Cadherin"/>
    <property type="match status" value="4"/>
</dbReference>
<keyword evidence="16" id="KW-1185">Reference proteome</keyword>
<accession>A0A4E0S2C6</accession>
<keyword evidence="7" id="KW-0130">Cell adhesion</keyword>
<evidence type="ECO:0000256" key="11">
    <source>
        <dbReference type="PROSITE-ProRule" id="PRU00043"/>
    </source>
</evidence>
<dbReference type="FunFam" id="2.60.40.60:FF:000004">
    <property type="entry name" value="Protocadherin 1 gamma 2"/>
    <property type="match status" value="1"/>
</dbReference>
<keyword evidence="5" id="KW-0677">Repeat</keyword>
<dbReference type="EMBL" id="JXXN02000420">
    <property type="protein sequence ID" value="THD27452.1"/>
    <property type="molecule type" value="Genomic_DNA"/>
</dbReference>
<keyword evidence="4" id="KW-0732">Signal</keyword>
<keyword evidence="9 13" id="KW-0472">Membrane</keyword>
<evidence type="ECO:0000256" key="2">
    <source>
        <dbReference type="ARBA" id="ARBA00022475"/>
    </source>
</evidence>
<evidence type="ECO:0000256" key="7">
    <source>
        <dbReference type="ARBA" id="ARBA00022889"/>
    </source>
</evidence>
<dbReference type="GO" id="GO:0005509">
    <property type="term" value="F:calcium ion binding"/>
    <property type="evidence" value="ECO:0007669"/>
    <property type="project" value="UniProtKB-UniRule"/>
</dbReference>
<feature type="domain" description="Cadherin" evidence="14">
    <location>
        <begin position="685"/>
        <end position="789"/>
    </location>
</feature>
<feature type="compositionally biased region" description="Polar residues" evidence="12">
    <location>
        <begin position="1479"/>
        <end position="1491"/>
    </location>
</feature>
<sequence length="1559" mass="171736">MNVKWMWSEYFGIRTQWIMFLFTLTWTCFVRSDVVKSSAESTRIKRYLQSELAPISRTCIVYDETLSNRVLTDESTGAICTLLSVNKLLAEASSLSVTTKIISAGNPLAHYFAIQPQNYSLVTTQRIDREDLCSLTPNEQTISDALIRCCNGRKRECELPLTVLIQISRPSGVEAKATDGSNEKQSRFMRLVIRLIDVNDNPPRFPSARHQVVVSEGIRVGTRFPLPLAQDIDSSDYGIARYYLLSQDDDTFELEQTAPISTDLKQGSNDQSLEGSYSDVAFPAGSPNNYFGSKSFFHENPSVDLAPKQLYLKLARPLDWETKQNYAYVIVAEDNGTPALTGQLQVQVVVTDENDNHPIFQNKTFTLSVPENSPKGTRLIQLVAHDPDQGKAGQISYSLALEPGSNFNQPFTSHSNTALTSHFLSNSPDKSTSQLFTVDSHSGWLILNGLLDYERNKHHLVRVLAKDEGGHPGFDEATINILVTDVNDVAPTISVDPVTDLLPPESSKPKVINIDHSNNLLNLYVNETPWWTGPAGSRHNGVDGNPVTVTAPMLLAFVAVRDPDTGRGGEFVCGLTQTASIEKETESQPSRFYLYADQIGTGNQIFPVRPDEVDRNGPSVVGHFKLNPISTTQFELSSFDGFDHEKAATEELQIVCVDFGQPPLVSRFTVRIHVADLNDNAPRFTKKNYQLNVEENRPVGTILERFRATDIDSGRNAEIEYFLDNSGSEFFRVDSKDGTLYTKVSFDRELRQNYRLQVFAKDHGSPTALTSTATVEIDITDLNDNSPEFVGLDNENSYKFRIAENEPANSHVGILLGMDNDAKDNARLKFRLVTSSGSFKLDSNTGELTTLHSLDREKQAQYELIAMLMDHGSPTRSATAKVVVYVSDVNDHDPIVVFPANGRGNVTVSFREPPGEVVARIEARDPDEGHNALLHYSLVGGNRNSIFRLGSTSAELIVNHQLSEADVDIYPLEVLVQDAGIPPRSAQVKLTVKVTDSPARVYPHRLTNIQQKLKDAANQQPGESLPSVGHFRHSEGIHSNQNSLDQRQAELPGSDNGLVSAGAILVAIVALSCAIILVLLGITVYLCGHKGLGIRRRRDHNRTRQAGSGNGSSLNVNTITAISNNELTSSLIDPMKRGKQTTKEMEPERLNTSQMNYSDPILIDPGNGTLLRYQFGPVQGVSEPNEHDYGDQNLLCMNSPISYEAYTTCLPMNERVPISGTYEAIPAGRILFPITSGGFGGTNGTKVTVNNGEFLHPKFTTESLIKPKFRQISRGIIQTGKREKKPKRSYCDDRQFTQSLKLKRSNWINVCDSPVSEGSGTAAGELKSASLVQPRAAKSWETLVVVNTRPRVEFVPESLGANKRVQESNDNVISSFTEPFTSESASKASWTTVIHPGASVLQPSVSTFLRDKSHVCCTPRRNPPGSSYSSNPATADSLTSTVNQVPLTEVHQDSSGYSRLCRSTQLAACSLHSPNPTGLNTATESSFSHQGTHMKRQTMEMSSKKRSTKSDNLIELTDSSQASTCSQSCECALSSTENQCPSMQPFTVLPPYNEQSEFV</sequence>
<comment type="caution">
    <text evidence="15">The sequence shown here is derived from an EMBL/GenBank/DDBJ whole genome shotgun (WGS) entry which is preliminary data.</text>
</comment>
<dbReference type="InterPro" id="IPR002126">
    <property type="entry name" value="Cadherin-like_dom"/>
</dbReference>
<feature type="domain" description="Cadherin" evidence="14">
    <location>
        <begin position="906"/>
        <end position="1005"/>
    </location>
</feature>
<evidence type="ECO:0000256" key="13">
    <source>
        <dbReference type="SAM" id="Phobius"/>
    </source>
</evidence>
<dbReference type="InterPro" id="IPR015919">
    <property type="entry name" value="Cadherin-like_sf"/>
</dbReference>
<dbReference type="GO" id="GO:0007156">
    <property type="term" value="P:homophilic cell adhesion via plasma membrane adhesion molecules"/>
    <property type="evidence" value="ECO:0007669"/>
    <property type="project" value="InterPro"/>
</dbReference>
<keyword evidence="6 11" id="KW-0106">Calcium</keyword>
<evidence type="ECO:0000256" key="6">
    <source>
        <dbReference type="ARBA" id="ARBA00022837"/>
    </source>
</evidence>
<evidence type="ECO:0000256" key="5">
    <source>
        <dbReference type="ARBA" id="ARBA00022737"/>
    </source>
</evidence>
<feature type="domain" description="Cadherin" evidence="14">
    <location>
        <begin position="361"/>
        <end position="493"/>
    </location>
</feature>
<dbReference type="FunFam" id="2.60.40.60:FF:000020">
    <property type="entry name" value="Dachsous cadherin-related 1b"/>
    <property type="match status" value="2"/>
</dbReference>
<evidence type="ECO:0000256" key="3">
    <source>
        <dbReference type="ARBA" id="ARBA00022692"/>
    </source>
</evidence>
<dbReference type="Proteomes" id="UP000230066">
    <property type="component" value="Unassembled WGS sequence"/>
</dbReference>
<dbReference type="PROSITE" id="PS00232">
    <property type="entry name" value="CADHERIN_1"/>
    <property type="match status" value="5"/>
</dbReference>
<dbReference type="CDD" id="cd11304">
    <property type="entry name" value="Cadherin_repeat"/>
    <property type="match status" value="6"/>
</dbReference>
<gene>
    <name evidence="15" type="ORF">D915_001675</name>
</gene>
<protein>
    <submittedName>
        <fullName evidence="15">Protocadherin-9</fullName>
    </submittedName>
</protein>
<dbReference type="SMART" id="SM00112">
    <property type="entry name" value="CA"/>
    <property type="match status" value="6"/>
</dbReference>
<organism evidence="15 16">
    <name type="scientific">Fasciola hepatica</name>
    <name type="common">Liver fluke</name>
    <dbReference type="NCBI Taxonomy" id="6192"/>
    <lineage>
        <taxon>Eukaryota</taxon>
        <taxon>Metazoa</taxon>
        <taxon>Spiralia</taxon>
        <taxon>Lophotrochozoa</taxon>
        <taxon>Platyhelminthes</taxon>
        <taxon>Trematoda</taxon>
        <taxon>Digenea</taxon>
        <taxon>Plagiorchiida</taxon>
        <taxon>Echinostomata</taxon>
        <taxon>Echinostomatoidea</taxon>
        <taxon>Fasciolidae</taxon>
        <taxon>Fasciola</taxon>
    </lineage>
</organism>
<dbReference type="GO" id="GO:0005886">
    <property type="term" value="C:plasma membrane"/>
    <property type="evidence" value="ECO:0007669"/>
    <property type="project" value="UniProtKB-SubCell"/>
</dbReference>
<feature type="domain" description="Cadherin" evidence="14">
    <location>
        <begin position="206"/>
        <end position="360"/>
    </location>
</feature>
<feature type="domain" description="Cadherin" evidence="14">
    <location>
        <begin position="102"/>
        <end position="205"/>
    </location>
</feature>
<feature type="domain" description="Cadherin" evidence="14">
    <location>
        <begin position="794"/>
        <end position="896"/>
    </location>
</feature>
<dbReference type="SUPFAM" id="SSF49313">
    <property type="entry name" value="Cadherin-like"/>
    <property type="match status" value="6"/>
</dbReference>
<dbReference type="FunFam" id="2.60.40.60:FF:000005">
    <property type="entry name" value="Protocadherin 9"/>
    <property type="match status" value="1"/>
</dbReference>
<evidence type="ECO:0000256" key="10">
    <source>
        <dbReference type="ARBA" id="ARBA00023180"/>
    </source>
</evidence>
<dbReference type="PANTHER" id="PTHR24028:SF146">
    <property type="entry name" value="CADHERIN 96CB, ISOFORM D-RELATED"/>
    <property type="match status" value="1"/>
</dbReference>
<keyword evidence="8 13" id="KW-1133">Transmembrane helix</keyword>
<dbReference type="PANTHER" id="PTHR24028">
    <property type="entry name" value="CADHERIN-87A"/>
    <property type="match status" value="1"/>
</dbReference>
<comment type="subcellular location">
    <subcellularLocation>
        <location evidence="1">Cell membrane</location>
        <topology evidence="1">Single-pass type I membrane protein</topology>
    </subcellularLocation>
</comment>
<dbReference type="PRINTS" id="PR00205">
    <property type="entry name" value="CADHERIN"/>
</dbReference>
<keyword evidence="3 13" id="KW-0812">Transmembrane</keyword>
<feature type="region of interest" description="Disordered" evidence="12">
    <location>
        <begin position="1479"/>
        <end position="1512"/>
    </location>
</feature>
<evidence type="ECO:0000313" key="15">
    <source>
        <dbReference type="EMBL" id="THD27452.1"/>
    </source>
</evidence>
<feature type="domain" description="Cadherin" evidence="14">
    <location>
        <begin position="558"/>
        <end position="684"/>
    </location>
</feature>
<dbReference type="InterPro" id="IPR020894">
    <property type="entry name" value="Cadherin_CS"/>
</dbReference>
<feature type="transmembrane region" description="Helical" evidence="13">
    <location>
        <begin position="1064"/>
        <end position="1088"/>
    </location>
</feature>
<keyword evidence="10" id="KW-0325">Glycoprotein</keyword>
<evidence type="ECO:0000313" key="16">
    <source>
        <dbReference type="Proteomes" id="UP000230066"/>
    </source>
</evidence>
<reference evidence="15" key="1">
    <citation type="submission" date="2019-03" db="EMBL/GenBank/DDBJ databases">
        <title>Improved annotation for the trematode Fasciola hepatica.</title>
        <authorList>
            <person name="Choi Y.-J."/>
            <person name="Martin J."/>
            <person name="Mitreva M."/>
        </authorList>
    </citation>
    <scope>NUCLEOTIDE SEQUENCE [LARGE SCALE GENOMIC DNA]</scope>
</reference>
<evidence type="ECO:0000256" key="8">
    <source>
        <dbReference type="ARBA" id="ARBA00022989"/>
    </source>
</evidence>
<dbReference type="PROSITE" id="PS50268">
    <property type="entry name" value="CADHERIN_2"/>
    <property type="match status" value="7"/>
</dbReference>
<evidence type="ECO:0000256" key="12">
    <source>
        <dbReference type="SAM" id="MobiDB-lite"/>
    </source>
</evidence>
<feature type="region of interest" description="Disordered" evidence="12">
    <location>
        <begin position="1016"/>
        <end position="1038"/>
    </location>
</feature>
<evidence type="ECO:0000259" key="14">
    <source>
        <dbReference type="PROSITE" id="PS50268"/>
    </source>
</evidence>
<keyword evidence="2" id="KW-1003">Cell membrane</keyword>
<proteinExistence type="predicted"/>
<dbReference type="InterPro" id="IPR050174">
    <property type="entry name" value="Protocadherin/Cadherin-CA"/>
</dbReference>
<name>A0A4E0S2C6_FASHE</name>
<evidence type="ECO:0000256" key="9">
    <source>
        <dbReference type="ARBA" id="ARBA00023136"/>
    </source>
</evidence>
<dbReference type="Gene3D" id="2.60.40.60">
    <property type="entry name" value="Cadherins"/>
    <property type="match status" value="7"/>
</dbReference>
<evidence type="ECO:0000256" key="4">
    <source>
        <dbReference type="ARBA" id="ARBA00022729"/>
    </source>
</evidence>